<dbReference type="Pfam" id="PF01490">
    <property type="entry name" value="Aa_trans"/>
    <property type="match status" value="1"/>
</dbReference>
<dbReference type="InterPro" id="IPR013057">
    <property type="entry name" value="AA_transpt_TM"/>
</dbReference>
<evidence type="ECO:0000256" key="5">
    <source>
        <dbReference type="SAM" id="Phobius"/>
    </source>
</evidence>
<sequence>MLLIVRFLSVSVYLVFIGTALRDVINYELQISWDTRVYIGLTTIVIAAITQVRELKYLVPFSLIANVFMVVAFAICLYYIFSEPVSLENRDHWPELSALPTFFSIVVYAIDAIANVLPVENKMKDPQHYLHPCGVVNWANGTVTIMYIVIGFFGYARYGEDTKGSVPLNLPSDELLAKSAQLLAALAILFTIGLFFYVPIEILWRMINAKIDPKRHNVAQITLRLGVVAVMAILALTVPQLEPFIGLAGALGSGSLTLLVPVLLDTLFRWPNDFGWMKWKLVKNVGLGVFGTFVLVAGTWFSVLDIVEIYK</sequence>
<dbReference type="GO" id="GO:0005774">
    <property type="term" value="C:vacuolar membrane"/>
    <property type="evidence" value="ECO:0007669"/>
    <property type="project" value="TreeGrafter"/>
</dbReference>
<evidence type="ECO:0000256" key="1">
    <source>
        <dbReference type="ARBA" id="ARBA00004141"/>
    </source>
</evidence>
<keyword evidence="4 5" id="KW-0472">Membrane</keyword>
<dbReference type="InParanoid" id="B0WV83"/>
<feature type="transmembrane region" description="Helical" evidence="5">
    <location>
        <begin position="32"/>
        <end position="50"/>
    </location>
</feature>
<organism>
    <name type="scientific">Culex quinquefasciatus</name>
    <name type="common">Southern house mosquito</name>
    <name type="synonym">Culex pungens</name>
    <dbReference type="NCBI Taxonomy" id="7176"/>
    <lineage>
        <taxon>Eukaryota</taxon>
        <taxon>Metazoa</taxon>
        <taxon>Ecdysozoa</taxon>
        <taxon>Arthropoda</taxon>
        <taxon>Hexapoda</taxon>
        <taxon>Insecta</taxon>
        <taxon>Pterygota</taxon>
        <taxon>Neoptera</taxon>
        <taxon>Endopterygota</taxon>
        <taxon>Diptera</taxon>
        <taxon>Nematocera</taxon>
        <taxon>Culicoidea</taxon>
        <taxon>Culicidae</taxon>
        <taxon>Culicinae</taxon>
        <taxon>Culicini</taxon>
        <taxon>Culex</taxon>
        <taxon>Culex</taxon>
    </lineage>
</organism>
<dbReference type="HOGENOM" id="CLU_009646_0_0_1"/>
<dbReference type="EMBL" id="DS232119">
    <property type="protein sequence ID" value="EDS35422.1"/>
    <property type="molecule type" value="Genomic_DNA"/>
</dbReference>
<dbReference type="AlphaFoldDB" id="B0WV83"/>
<feature type="transmembrane region" description="Helical" evidence="5">
    <location>
        <begin position="175"/>
        <end position="200"/>
    </location>
</feature>
<evidence type="ECO:0000313" key="7">
    <source>
        <dbReference type="EMBL" id="EDS35422.1"/>
    </source>
</evidence>
<dbReference type="GO" id="GO:0015179">
    <property type="term" value="F:L-amino acid transmembrane transporter activity"/>
    <property type="evidence" value="ECO:0007669"/>
    <property type="project" value="TreeGrafter"/>
</dbReference>
<evidence type="ECO:0000256" key="3">
    <source>
        <dbReference type="ARBA" id="ARBA00022989"/>
    </source>
</evidence>
<dbReference type="PANTHER" id="PTHR22950">
    <property type="entry name" value="AMINO ACID TRANSPORTER"/>
    <property type="match status" value="1"/>
</dbReference>
<keyword evidence="3 5" id="KW-1133">Transmembrane helix</keyword>
<dbReference type="VEuPathDB" id="VectorBase:CPIJ011039"/>
<gene>
    <name evidence="8" type="primary">6043676</name>
    <name evidence="7" type="ORF">CpipJ_CPIJ011039</name>
</gene>
<evidence type="ECO:0000256" key="2">
    <source>
        <dbReference type="ARBA" id="ARBA00022692"/>
    </source>
</evidence>
<dbReference type="EnsemblMetazoa" id="CPIJ011039-RA">
    <property type="protein sequence ID" value="CPIJ011039-PA"/>
    <property type="gene ID" value="CPIJ011039"/>
</dbReference>
<evidence type="ECO:0000256" key="4">
    <source>
        <dbReference type="ARBA" id="ARBA00023136"/>
    </source>
</evidence>
<feature type="transmembrane region" description="Helical" evidence="5">
    <location>
        <begin position="101"/>
        <end position="117"/>
    </location>
</feature>
<protein>
    <submittedName>
        <fullName evidence="7 8">Amino acid transporter</fullName>
    </submittedName>
</protein>
<feature type="transmembrane region" description="Helical" evidence="5">
    <location>
        <begin position="221"/>
        <end position="238"/>
    </location>
</feature>
<evidence type="ECO:0000259" key="6">
    <source>
        <dbReference type="Pfam" id="PF01490"/>
    </source>
</evidence>
<dbReference type="OMA" id="IANIIMW"/>
<dbReference type="VEuPathDB" id="VectorBase:CQUJHB001738"/>
<dbReference type="STRING" id="7176.B0WV83"/>
<dbReference type="OrthoDB" id="1684102at2759"/>
<reference evidence="8" key="2">
    <citation type="submission" date="2020-05" db="UniProtKB">
        <authorList>
            <consortium name="EnsemblMetazoa"/>
        </authorList>
    </citation>
    <scope>IDENTIFICATION</scope>
    <source>
        <strain evidence="8">JHB</strain>
    </source>
</reference>
<reference evidence="7" key="1">
    <citation type="submission" date="2007-03" db="EMBL/GenBank/DDBJ databases">
        <title>Annotation of Culex pipiens quinquefasciatus.</title>
        <authorList>
            <consortium name="The Broad Institute Genome Sequencing Platform"/>
            <person name="Atkinson P.W."/>
            <person name="Hemingway J."/>
            <person name="Christensen B.M."/>
            <person name="Higgs S."/>
            <person name="Kodira C."/>
            <person name="Hannick L."/>
            <person name="Megy K."/>
            <person name="O'Leary S."/>
            <person name="Pearson M."/>
            <person name="Haas B.J."/>
            <person name="Mauceli E."/>
            <person name="Wortman J.R."/>
            <person name="Lee N.H."/>
            <person name="Guigo R."/>
            <person name="Stanke M."/>
            <person name="Alvarado L."/>
            <person name="Amedeo P."/>
            <person name="Antoine C.H."/>
            <person name="Arensburger P."/>
            <person name="Bidwell S.L."/>
            <person name="Crawford M."/>
            <person name="Camaro F."/>
            <person name="Devon K."/>
            <person name="Engels R."/>
            <person name="Hammond M."/>
            <person name="Howarth C."/>
            <person name="Koehrsen M."/>
            <person name="Lawson D."/>
            <person name="Montgomery P."/>
            <person name="Nene V."/>
            <person name="Nusbaum C."/>
            <person name="Puiu D."/>
            <person name="Romero-Severson J."/>
            <person name="Severson D.W."/>
            <person name="Shumway M."/>
            <person name="Sisk P."/>
            <person name="Stolte C."/>
            <person name="Zeng Q."/>
            <person name="Eisenstadt E."/>
            <person name="Fraser-Liggett C."/>
            <person name="Strausberg R."/>
            <person name="Galagan J."/>
            <person name="Birren B."/>
            <person name="Collins F.H."/>
        </authorList>
    </citation>
    <scope>NUCLEOTIDE SEQUENCE [LARGE SCALE GENOMIC DNA]</scope>
    <source>
        <strain evidence="7">JHB</strain>
    </source>
</reference>
<feature type="transmembrane region" description="Helical" evidence="5">
    <location>
        <begin position="57"/>
        <end position="81"/>
    </location>
</feature>
<keyword evidence="2 5" id="KW-0812">Transmembrane</keyword>
<dbReference type="Proteomes" id="UP000002320">
    <property type="component" value="Unassembled WGS sequence"/>
</dbReference>
<evidence type="ECO:0000313" key="8">
    <source>
        <dbReference type="EnsemblMetazoa" id="CPIJ011039-PA"/>
    </source>
</evidence>
<feature type="transmembrane region" description="Helical" evidence="5">
    <location>
        <begin position="285"/>
        <end position="303"/>
    </location>
</feature>
<proteinExistence type="predicted"/>
<evidence type="ECO:0000313" key="9">
    <source>
        <dbReference type="Proteomes" id="UP000002320"/>
    </source>
</evidence>
<accession>B0WV83</accession>
<feature type="domain" description="Amino acid transporter transmembrane" evidence="6">
    <location>
        <begin position="2"/>
        <end position="303"/>
    </location>
</feature>
<keyword evidence="9" id="KW-1185">Reference proteome</keyword>
<comment type="subcellular location">
    <subcellularLocation>
        <location evidence="1">Membrane</location>
        <topology evidence="1">Multi-pass membrane protein</topology>
    </subcellularLocation>
</comment>
<dbReference type="KEGG" id="cqu:CpipJ_CPIJ011039"/>
<feature type="transmembrane region" description="Helical" evidence="5">
    <location>
        <begin position="244"/>
        <end position="264"/>
    </location>
</feature>
<name>B0WV83_CULQU</name>
<dbReference type="PANTHER" id="PTHR22950:SF494">
    <property type="entry name" value="GH04538P"/>
    <property type="match status" value="1"/>
</dbReference>
<feature type="transmembrane region" description="Helical" evidence="5">
    <location>
        <begin position="129"/>
        <end position="155"/>
    </location>
</feature>
<dbReference type="eggNOG" id="KOG1304">
    <property type="taxonomic scope" value="Eukaryota"/>
</dbReference>